<name>A0A164Y6J4_DAUCS</name>
<dbReference type="EMBL" id="CP093347">
    <property type="protein sequence ID" value="WOH00419.1"/>
    <property type="molecule type" value="Genomic_DNA"/>
</dbReference>
<gene>
    <name evidence="1" type="ORF">DCAR_0519779</name>
</gene>
<keyword evidence="2" id="KW-1185">Reference proteome</keyword>
<dbReference type="Gramene" id="KZM94053">
    <property type="protein sequence ID" value="KZM94053"/>
    <property type="gene ID" value="DCAR_017298"/>
</dbReference>
<dbReference type="Proteomes" id="UP000077755">
    <property type="component" value="Chromosome 5"/>
</dbReference>
<reference evidence="1" key="2">
    <citation type="submission" date="2022-03" db="EMBL/GenBank/DDBJ databases">
        <title>Draft title - Genomic analysis of global carrot germplasm unveils the trajectory of domestication and the origin of high carotenoid orange carrot.</title>
        <authorList>
            <person name="Iorizzo M."/>
            <person name="Ellison S."/>
            <person name="Senalik D."/>
            <person name="Macko-Podgorni A."/>
            <person name="Grzebelus D."/>
            <person name="Bostan H."/>
            <person name="Rolling W."/>
            <person name="Curaba J."/>
            <person name="Simon P."/>
        </authorList>
    </citation>
    <scope>NUCLEOTIDE SEQUENCE</scope>
    <source>
        <tissue evidence="1">Leaf</tissue>
    </source>
</reference>
<protein>
    <submittedName>
        <fullName evidence="1">Uncharacterized protein</fullName>
    </submittedName>
</protein>
<sequence length="126" mass="13425">MCICFSTTHVVIIIRTTSTKPANESTDSPSNQSCVYRVSQHKSASLDTGMGSAAYTVEDAFASNKQSRPMFGSNENLDPNIQSGACIGVLFLPIQLDVISVEFFLGLLIACAVGFGCHVWIAGGIF</sequence>
<proteinExistence type="predicted"/>
<reference evidence="1" key="1">
    <citation type="journal article" date="2016" name="Nat. Genet.">
        <title>A high-quality carrot genome assembly provides new insights into carotenoid accumulation and asterid genome evolution.</title>
        <authorList>
            <person name="Iorizzo M."/>
            <person name="Ellison S."/>
            <person name="Senalik D."/>
            <person name="Zeng P."/>
            <person name="Satapoomin P."/>
            <person name="Huang J."/>
            <person name="Bowman M."/>
            <person name="Iovene M."/>
            <person name="Sanseverino W."/>
            <person name="Cavagnaro P."/>
            <person name="Yildiz M."/>
            <person name="Macko-Podgorni A."/>
            <person name="Moranska E."/>
            <person name="Grzebelus E."/>
            <person name="Grzebelus D."/>
            <person name="Ashrafi H."/>
            <person name="Zheng Z."/>
            <person name="Cheng S."/>
            <person name="Spooner D."/>
            <person name="Van Deynze A."/>
            <person name="Simon P."/>
        </authorList>
    </citation>
    <scope>NUCLEOTIDE SEQUENCE</scope>
    <source>
        <tissue evidence="1">Leaf</tissue>
    </source>
</reference>
<evidence type="ECO:0000313" key="1">
    <source>
        <dbReference type="EMBL" id="WOH00419.1"/>
    </source>
</evidence>
<organism evidence="1 2">
    <name type="scientific">Daucus carota subsp. sativus</name>
    <name type="common">Carrot</name>
    <dbReference type="NCBI Taxonomy" id="79200"/>
    <lineage>
        <taxon>Eukaryota</taxon>
        <taxon>Viridiplantae</taxon>
        <taxon>Streptophyta</taxon>
        <taxon>Embryophyta</taxon>
        <taxon>Tracheophyta</taxon>
        <taxon>Spermatophyta</taxon>
        <taxon>Magnoliopsida</taxon>
        <taxon>eudicotyledons</taxon>
        <taxon>Gunneridae</taxon>
        <taxon>Pentapetalae</taxon>
        <taxon>asterids</taxon>
        <taxon>campanulids</taxon>
        <taxon>Apiales</taxon>
        <taxon>Apiaceae</taxon>
        <taxon>Apioideae</taxon>
        <taxon>Scandiceae</taxon>
        <taxon>Daucinae</taxon>
        <taxon>Daucus</taxon>
        <taxon>Daucus sect. Daucus</taxon>
    </lineage>
</organism>
<accession>A0A164Y6J4</accession>
<dbReference type="AlphaFoldDB" id="A0A164Y6J4"/>
<evidence type="ECO:0000313" key="2">
    <source>
        <dbReference type="Proteomes" id="UP000077755"/>
    </source>
</evidence>